<keyword evidence="1" id="KW-0472">Membrane</keyword>
<dbReference type="RefSeq" id="WP_311494734.1">
    <property type="nucleotide sequence ID" value="NZ_JAVRHO010000009.1"/>
</dbReference>
<evidence type="ECO:0000256" key="1">
    <source>
        <dbReference type="SAM" id="Phobius"/>
    </source>
</evidence>
<organism evidence="2 3">
    <name type="scientific">Autumnicola lenta</name>
    <dbReference type="NCBI Taxonomy" id="3075593"/>
    <lineage>
        <taxon>Bacteria</taxon>
        <taxon>Pseudomonadati</taxon>
        <taxon>Bacteroidota</taxon>
        <taxon>Flavobacteriia</taxon>
        <taxon>Flavobacteriales</taxon>
        <taxon>Flavobacteriaceae</taxon>
        <taxon>Autumnicola</taxon>
    </lineage>
</organism>
<sequence>MKEKEIKIELEKGVRNGVSKTDLYNHFKDQYDDDSLRLLLASKPSLANRKKYKILHLILSGIWGIFLAFELLSVLELIDEFDIRLFASIIITFYFTINIWNFDGKFFLPGIIWFIISIFNSFKEISVLPEYDPDLYILQNITFGYSFMLIMDTHLCLL</sequence>
<keyword evidence="3" id="KW-1185">Reference proteome</keyword>
<feature type="transmembrane region" description="Helical" evidence="1">
    <location>
        <begin position="81"/>
        <end position="99"/>
    </location>
</feature>
<comment type="caution">
    <text evidence="2">The sequence shown here is derived from an EMBL/GenBank/DDBJ whole genome shotgun (WGS) entry which is preliminary data.</text>
</comment>
<keyword evidence="1" id="KW-1133">Transmembrane helix</keyword>
<evidence type="ECO:0000313" key="2">
    <source>
        <dbReference type="EMBL" id="MDT0646567.1"/>
    </source>
</evidence>
<feature type="transmembrane region" description="Helical" evidence="1">
    <location>
        <begin position="54"/>
        <end position="75"/>
    </location>
</feature>
<protein>
    <submittedName>
        <fullName evidence="2">Uncharacterized protein</fullName>
    </submittedName>
</protein>
<name>A0ABU3CJN4_9FLAO</name>
<gene>
    <name evidence="2" type="ORF">RM545_07690</name>
</gene>
<feature type="transmembrane region" description="Helical" evidence="1">
    <location>
        <begin position="106"/>
        <end position="123"/>
    </location>
</feature>
<dbReference type="EMBL" id="JAVRHO010000009">
    <property type="protein sequence ID" value="MDT0646567.1"/>
    <property type="molecule type" value="Genomic_DNA"/>
</dbReference>
<keyword evidence="1" id="KW-0812">Transmembrane</keyword>
<accession>A0ABU3CJN4</accession>
<evidence type="ECO:0000313" key="3">
    <source>
        <dbReference type="Proteomes" id="UP001245285"/>
    </source>
</evidence>
<dbReference type="Proteomes" id="UP001245285">
    <property type="component" value="Unassembled WGS sequence"/>
</dbReference>
<proteinExistence type="predicted"/>
<reference evidence="2 3" key="1">
    <citation type="submission" date="2023-09" db="EMBL/GenBank/DDBJ databases">
        <authorList>
            <person name="Rey-Velasco X."/>
        </authorList>
    </citation>
    <scope>NUCLEOTIDE SEQUENCE [LARGE SCALE GENOMIC DNA]</scope>
    <source>
        <strain evidence="2 3">F260</strain>
    </source>
</reference>